<evidence type="ECO:0000313" key="17">
    <source>
        <dbReference type="Proteomes" id="UP000186817"/>
    </source>
</evidence>
<dbReference type="AlphaFoldDB" id="A0A1Q9E101"/>
<dbReference type="Pfam" id="PF11722">
    <property type="entry name" value="zf-TRM13_CCCH"/>
    <property type="match status" value="1"/>
</dbReference>
<evidence type="ECO:0000256" key="14">
    <source>
        <dbReference type="SAM" id="Phobius"/>
    </source>
</evidence>
<keyword evidence="14" id="KW-0812">Transmembrane</keyword>
<evidence type="ECO:0000256" key="4">
    <source>
        <dbReference type="ARBA" id="ARBA00022691"/>
    </source>
</evidence>
<name>A0A1Q9E101_SYMMI</name>
<keyword evidence="3 12" id="KW-0808">Transferase</keyword>
<keyword evidence="6 12" id="KW-0479">Metal-binding</keyword>
<dbReference type="GO" id="GO:0106050">
    <property type="term" value="F:tRNA 2'-O-methyltransferase activity"/>
    <property type="evidence" value="ECO:0007669"/>
    <property type="project" value="UniProtKB-UniRule"/>
</dbReference>
<evidence type="ECO:0000256" key="11">
    <source>
        <dbReference type="ARBA" id="ARBA00049393"/>
    </source>
</evidence>
<feature type="compositionally biased region" description="Low complexity" evidence="13">
    <location>
        <begin position="501"/>
        <end position="512"/>
    </location>
</feature>
<evidence type="ECO:0000256" key="13">
    <source>
        <dbReference type="SAM" id="MobiDB-lite"/>
    </source>
</evidence>
<keyword evidence="4 12" id="KW-0949">S-adenosyl-L-methionine</keyword>
<protein>
    <recommendedName>
        <fullName evidence="12">tRNA:m(4)X modification enzyme TRM13</fullName>
        <ecNumber evidence="12">2.1.1.225</ecNumber>
    </recommendedName>
</protein>
<dbReference type="OrthoDB" id="258806at2759"/>
<keyword evidence="8 12" id="KW-0862">Zinc</keyword>
<keyword evidence="7 12" id="KW-0863">Zinc-finger</keyword>
<dbReference type="InterPro" id="IPR022776">
    <property type="entry name" value="TRM13/UPF0224_CHHC_Znf_dom"/>
</dbReference>
<dbReference type="InterPro" id="IPR021721">
    <property type="entry name" value="Znf_CCCH-type_TRM13"/>
</dbReference>
<evidence type="ECO:0000259" key="15">
    <source>
        <dbReference type="PROSITE" id="PS51800"/>
    </source>
</evidence>
<feature type="domain" description="CHHC U11-48K-type" evidence="15">
    <location>
        <begin position="441"/>
        <end position="468"/>
    </location>
</feature>
<keyword evidence="17" id="KW-1185">Reference proteome</keyword>
<evidence type="ECO:0000256" key="8">
    <source>
        <dbReference type="ARBA" id="ARBA00022833"/>
    </source>
</evidence>
<dbReference type="InterPro" id="IPR039044">
    <property type="entry name" value="Trm13"/>
</dbReference>
<dbReference type="PROSITE" id="PS51800">
    <property type="entry name" value="ZF_CHHC_U11_48K"/>
    <property type="match status" value="1"/>
</dbReference>
<dbReference type="InterPro" id="IPR007871">
    <property type="entry name" value="Methyltransferase_TRM13"/>
</dbReference>
<evidence type="ECO:0000256" key="10">
    <source>
        <dbReference type="ARBA" id="ARBA00048635"/>
    </source>
</evidence>
<dbReference type="Proteomes" id="UP000186817">
    <property type="component" value="Unassembled WGS sequence"/>
</dbReference>
<evidence type="ECO:0000256" key="2">
    <source>
        <dbReference type="ARBA" id="ARBA00022603"/>
    </source>
</evidence>
<keyword evidence="5 12" id="KW-0819">tRNA processing</keyword>
<dbReference type="EMBL" id="LSRX01000305">
    <property type="protein sequence ID" value="OLQ01092.1"/>
    <property type="molecule type" value="Genomic_DNA"/>
</dbReference>
<comment type="similarity">
    <text evidence="1 12">Belongs to the methyltransferase TRM13 family.</text>
</comment>
<evidence type="ECO:0000256" key="12">
    <source>
        <dbReference type="RuleBase" id="RU367103"/>
    </source>
</evidence>
<feature type="region of interest" description="Disordered" evidence="13">
    <location>
        <begin position="488"/>
        <end position="512"/>
    </location>
</feature>
<accession>A0A1Q9E101</accession>
<dbReference type="EC" id="2.1.1.225" evidence="12"/>
<keyword evidence="14" id="KW-1133">Transmembrane helix</keyword>
<reference evidence="16 17" key="1">
    <citation type="submission" date="2016-02" db="EMBL/GenBank/DDBJ databases">
        <title>Genome analysis of coral dinoflagellate symbionts highlights evolutionary adaptations to a symbiotic lifestyle.</title>
        <authorList>
            <person name="Aranda M."/>
            <person name="Li Y."/>
            <person name="Liew Y.J."/>
            <person name="Baumgarten S."/>
            <person name="Simakov O."/>
            <person name="Wilson M."/>
            <person name="Piel J."/>
            <person name="Ashoor H."/>
            <person name="Bougouffa S."/>
            <person name="Bajic V.B."/>
            <person name="Ryu T."/>
            <person name="Ravasi T."/>
            <person name="Bayer T."/>
            <person name="Micklem G."/>
            <person name="Kim H."/>
            <person name="Bhak J."/>
            <person name="Lajeunesse T.C."/>
            <person name="Voolstra C.R."/>
        </authorList>
    </citation>
    <scope>NUCLEOTIDE SEQUENCE [LARGE SCALE GENOMIC DNA]</scope>
    <source>
        <strain evidence="16 17">CCMP2467</strain>
    </source>
</reference>
<dbReference type="GO" id="GO:0008270">
    <property type="term" value="F:zinc ion binding"/>
    <property type="evidence" value="ECO:0007669"/>
    <property type="project" value="UniProtKB-KW"/>
</dbReference>
<organism evidence="16 17">
    <name type="scientific">Symbiodinium microadriaticum</name>
    <name type="common">Dinoflagellate</name>
    <name type="synonym">Zooxanthella microadriatica</name>
    <dbReference type="NCBI Taxonomy" id="2951"/>
    <lineage>
        <taxon>Eukaryota</taxon>
        <taxon>Sar</taxon>
        <taxon>Alveolata</taxon>
        <taxon>Dinophyceae</taxon>
        <taxon>Suessiales</taxon>
        <taxon>Symbiodiniaceae</taxon>
        <taxon>Symbiodinium</taxon>
    </lineage>
</organism>
<evidence type="ECO:0000256" key="5">
    <source>
        <dbReference type="ARBA" id="ARBA00022694"/>
    </source>
</evidence>
<keyword evidence="2 12" id="KW-0489">Methyltransferase</keyword>
<dbReference type="PANTHER" id="PTHR12998:SF0">
    <property type="entry name" value="TRNA:M(4)X MODIFICATION ENZYME TRM13 HOMOLOG"/>
    <property type="match status" value="1"/>
</dbReference>
<dbReference type="GO" id="GO:0030488">
    <property type="term" value="P:tRNA methylation"/>
    <property type="evidence" value="ECO:0007669"/>
    <property type="project" value="InterPro"/>
</dbReference>
<evidence type="ECO:0000256" key="9">
    <source>
        <dbReference type="ARBA" id="ARBA00048165"/>
    </source>
</evidence>
<evidence type="ECO:0000256" key="1">
    <source>
        <dbReference type="ARBA" id="ARBA00005265"/>
    </source>
</evidence>
<evidence type="ECO:0000256" key="3">
    <source>
        <dbReference type="ARBA" id="ARBA00022679"/>
    </source>
</evidence>
<dbReference type="Pfam" id="PF05253">
    <property type="entry name" value="zf-U11-48K"/>
    <property type="match status" value="1"/>
</dbReference>
<comment type="catalytic activity">
    <reaction evidence="11 12">
        <text>adenosine(4) in tRNA(His) + S-adenosyl-L-methionine = 2'-O-methyladenosine(4) in tRNA(His) + S-adenosyl-L-homocysteine + H(+)</text>
        <dbReference type="Rhea" id="RHEA:43196"/>
        <dbReference type="Rhea" id="RHEA-COMP:10401"/>
        <dbReference type="Rhea" id="RHEA-COMP:10402"/>
        <dbReference type="ChEBI" id="CHEBI:15378"/>
        <dbReference type="ChEBI" id="CHEBI:57856"/>
        <dbReference type="ChEBI" id="CHEBI:59789"/>
        <dbReference type="ChEBI" id="CHEBI:74411"/>
        <dbReference type="ChEBI" id="CHEBI:74477"/>
        <dbReference type="EC" id="2.1.1.225"/>
    </reaction>
</comment>
<sequence length="870" mass="94803">MGCRESHGVAAAVRADLESLGKLDSEDYATILWNFESHWLTPAGPPMQEASDVVEVVFRAASAVIMRKFAPSRCTGKGVMAVCRVQATAYVTALAKTTMMTVMVMMMMIMIMIMMLVMGMITMAGIPSCVEIMLLPLSILMAAADASYQHDGIHEERFDDHDSNTAVLWGAVLARVVRWVEGFTKVPAKRVEVAKFVEPWVRIGGRLLLQVWPKKSEAINKVLMRDLRKLARAKKQSRWTSPKRDRPPRLVVVLSEDLCFDYAMNEAQDAGISAIWLGLTGNGAYYPEYLPLAVRDPFQVYTPDNFLPVTLSHRNSVPAALRWGKPKELDLDNTAQILTPKSKMPGKAKAEEELEEAKAEEEVLRGVLLCPPEGPSQRAADSSVDVGMATAAVLPPPPAEITRCAYVVPNKGRRCRFPVLPGSAMCGAHQENADEGRNGARIPCPLDPNHTVFEKRLKQHLKICTKVRDQSVVESQPFFRRGINLPAPVAPEAKQSPPTPSASSTTEPVSTAPEGVALAWRARIEAAWPKAVREVLGPSFSPEELLARSVVTDGAGLAHAEKHEVQNQALAELMVQAGLLSKATAREEVVLVEYGSGKGGLAAAALECCPGVRCVLVEREPRRHKFENKHDKREEQVLRLRVDIADFDLAGFLGPALAADSLPRASDFRSDALSLSGAAGCLGPAERLEELWRTAAEFQSSGTWPPVRLGACAKHLCGGATDIALRSLKESTRQPLKPGPCFGVCIATCCHHRCDPKSYVNRPFLADLGLCESPEEFSQFVSTAGWAVGGDGARDLEKRRVGMMAKRILDLGRVAWLRQELQLADATLTDYIDKAVTPENIAILAGAHAGLKTRAGVGGLRWLACCGWCR</sequence>
<comment type="catalytic activity">
    <reaction evidence="9 12">
        <text>cytidine(4) in tRNA(Pro) + S-adenosyl-L-methionine = 2'-O-methylcytidine(4) in tRNA(Pro) + S-adenosyl-L-homocysteine + H(+)</text>
        <dbReference type="Rhea" id="RHEA:32767"/>
        <dbReference type="Rhea" id="RHEA-COMP:10397"/>
        <dbReference type="Rhea" id="RHEA-COMP:10398"/>
        <dbReference type="ChEBI" id="CHEBI:15378"/>
        <dbReference type="ChEBI" id="CHEBI:57856"/>
        <dbReference type="ChEBI" id="CHEBI:59789"/>
        <dbReference type="ChEBI" id="CHEBI:74495"/>
        <dbReference type="ChEBI" id="CHEBI:82748"/>
        <dbReference type="EC" id="2.1.1.225"/>
    </reaction>
</comment>
<gene>
    <name evidence="16" type="primary">TRM13</name>
    <name evidence="16" type="ORF">AK812_SmicGene16187</name>
</gene>
<proteinExistence type="inferred from homology"/>
<feature type="transmembrane region" description="Helical" evidence="14">
    <location>
        <begin position="102"/>
        <end position="126"/>
    </location>
</feature>
<comment type="catalytic activity">
    <reaction evidence="10 12">
        <text>cytidine(4) in tRNA(Gly)(GCC) + S-adenosyl-L-methionine = 2'-O-methylcytidine(4) in tRNA(Gly)(GCC) + S-adenosyl-L-homocysteine + H(+)</text>
        <dbReference type="Rhea" id="RHEA:43192"/>
        <dbReference type="Rhea" id="RHEA-COMP:10399"/>
        <dbReference type="Rhea" id="RHEA-COMP:10400"/>
        <dbReference type="ChEBI" id="CHEBI:15378"/>
        <dbReference type="ChEBI" id="CHEBI:57856"/>
        <dbReference type="ChEBI" id="CHEBI:59789"/>
        <dbReference type="ChEBI" id="CHEBI:74495"/>
        <dbReference type="ChEBI" id="CHEBI:82748"/>
        <dbReference type="EC" id="2.1.1.225"/>
    </reaction>
</comment>
<comment type="function">
    <text evidence="12">tRNA methylase which 2'-O-methylates cytidine(4) in tRNA(Pro) and tRNA(Gly)(GCC), and adenosine(4) in tRNA(His).</text>
</comment>
<evidence type="ECO:0000313" key="16">
    <source>
        <dbReference type="EMBL" id="OLQ01092.1"/>
    </source>
</evidence>
<dbReference type="Pfam" id="PF05206">
    <property type="entry name" value="TRM13"/>
    <property type="match status" value="2"/>
</dbReference>
<keyword evidence="14" id="KW-0472">Membrane</keyword>
<comment type="caution">
    <text evidence="16">The sequence shown here is derived from an EMBL/GenBank/DDBJ whole genome shotgun (WGS) entry which is preliminary data.</text>
</comment>
<dbReference type="PANTHER" id="PTHR12998">
    <property type="entry name" value="TRNA:M(4)X MODIFICATION ENZYME TRM13 HOMOLOG"/>
    <property type="match status" value="1"/>
</dbReference>
<evidence type="ECO:0000256" key="7">
    <source>
        <dbReference type="ARBA" id="ARBA00022771"/>
    </source>
</evidence>
<evidence type="ECO:0000256" key="6">
    <source>
        <dbReference type="ARBA" id="ARBA00022723"/>
    </source>
</evidence>